<dbReference type="GO" id="GO:0007018">
    <property type="term" value="P:microtubule-based movement"/>
    <property type="evidence" value="ECO:0007669"/>
    <property type="project" value="InterPro"/>
</dbReference>
<evidence type="ECO:0000313" key="4">
    <source>
        <dbReference type="Proteomes" id="UP000095300"/>
    </source>
</evidence>
<dbReference type="GO" id="GO:0051959">
    <property type="term" value="F:dynein light intermediate chain binding"/>
    <property type="evidence" value="ECO:0007669"/>
    <property type="project" value="InterPro"/>
</dbReference>
<dbReference type="GO" id="GO:0030286">
    <property type="term" value="C:dynein complex"/>
    <property type="evidence" value="ECO:0007669"/>
    <property type="project" value="InterPro"/>
</dbReference>
<dbReference type="PANTHER" id="PTHR45703:SF22">
    <property type="entry name" value="DYNEIN CYTOPLASMIC 2 HEAVY CHAIN 1"/>
    <property type="match status" value="1"/>
</dbReference>
<reference evidence="3" key="1">
    <citation type="submission" date="2020-05" db="UniProtKB">
        <authorList>
            <consortium name="EnsemblMetazoa"/>
        </authorList>
    </citation>
    <scope>IDENTIFICATION</scope>
    <source>
        <strain evidence="3">USDA</strain>
    </source>
</reference>
<dbReference type="Gene3D" id="3.20.180.20">
    <property type="entry name" value="Dynein heavy chain, N-terminal domain 2"/>
    <property type="match status" value="1"/>
</dbReference>
<name>A0A1I8P5Z9_STOCA</name>
<feature type="coiled-coil region" evidence="1">
    <location>
        <begin position="248"/>
        <end position="275"/>
    </location>
</feature>
<protein>
    <recommendedName>
        <fullName evidence="2">Dynein heavy chain linker domain-containing protein</fullName>
    </recommendedName>
</protein>
<evidence type="ECO:0000313" key="3">
    <source>
        <dbReference type="EnsemblMetazoa" id="SCAU005134-PA"/>
    </source>
</evidence>
<keyword evidence="1" id="KW-0175">Coiled coil</keyword>
<gene>
    <name evidence="3" type="primary">106095411</name>
</gene>
<dbReference type="InterPro" id="IPR013602">
    <property type="entry name" value="Dynein_heavy_linker"/>
</dbReference>
<dbReference type="InterPro" id="IPR042228">
    <property type="entry name" value="Dynein_linker_3"/>
</dbReference>
<dbReference type="Gene3D" id="1.20.140.100">
    <property type="entry name" value="Dynein heavy chain, N-terminal domain 2"/>
    <property type="match status" value="1"/>
</dbReference>
<dbReference type="PANTHER" id="PTHR45703">
    <property type="entry name" value="DYNEIN HEAVY CHAIN"/>
    <property type="match status" value="1"/>
</dbReference>
<feature type="domain" description="Dynein heavy chain linker" evidence="2">
    <location>
        <begin position="331"/>
        <end position="662"/>
    </location>
</feature>
<evidence type="ECO:0000259" key="2">
    <source>
        <dbReference type="Pfam" id="PF08393"/>
    </source>
</evidence>
<dbReference type="EnsemblMetazoa" id="SCAU005134-RA">
    <property type="protein sequence ID" value="SCAU005134-PA"/>
    <property type="gene ID" value="SCAU005134"/>
</dbReference>
<dbReference type="InterPro" id="IPR042222">
    <property type="entry name" value="Dynein_2_N"/>
</dbReference>
<accession>A0A1I8P5Z9</accession>
<dbReference type="Pfam" id="PF08393">
    <property type="entry name" value="DHC_N2"/>
    <property type="match status" value="1"/>
</dbReference>
<dbReference type="STRING" id="35570.A0A1I8P5Z9"/>
<dbReference type="InterPro" id="IPR026983">
    <property type="entry name" value="DHC"/>
</dbReference>
<dbReference type="Proteomes" id="UP000095300">
    <property type="component" value="Unassembled WGS sequence"/>
</dbReference>
<dbReference type="Gene3D" id="1.10.287.2620">
    <property type="match status" value="1"/>
</dbReference>
<organism evidence="3 4">
    <name type="scientific">Stomoxys calcitrans</name>
    <name type="common">Stable fly</name>
    <name type="synonym">Conops calcitrans</name>
    <dbReference type="NCBI Taxonomy" id="35570"/>
    <lineage>
        <taxon>Eukaryota</taxon>
        <taxon>Metazoa</taxon>
        <taxon>Ecdysozoa</taxon>
        <taxon>Arthropoda</taxon>
        <taxon>Hexapoda</taxon>
        <taxon>Insecta</taxon>
        <taxon>Pterygota</taxon>
        <taxon>Neoptera</taxon>
        <taxon>Endopterygota</taxon>
        <taxon>Diptera</taxon>
        <taxon>Brachycera</taxon>
        <taxon>Muscomorpha</taxon>
        <taxon>Muscoidea</taxon>
        <taxon>Muscidae</taxon>
        <taxon>Stomoxys</taxon>
    </lineage>
</organism>
<dbReference type="AlphaFoldDB" id="A0A1I8P5Z9"/>
<dbReference type="GO" id="GO:0045505">
    <property type="term" value="F:dynein intermediate chain binding"/>
    <property type="evidence" value="ECO:0007669"/>
    <property type="project" value="InterPro"/>
</dbReference>
<proteinExistence type="predicted"/>
<dbReference type="VEuPathDB" id="VectorBase:SCAU005134"/>
<evidence type="ECO:0000256" key="1">
    <source>
        <dbReference type="SAM" id="Coils"/>
    </source>
</evidence>
<sequence>QRQLCFMPPEEEIRERYYTQLRRFIERPCGFRGLSEKGPELFKTMVENNRHYFGPLYEKAEDLFEKLAKFKKIWLPWVALGCVDIEELCGIHLQVADDWERDFRKCKNFSQKIAKIQNNEEAIDCIVIDILPLRSDIEQISRRYWEALSHSLRQSILNDISVIQDFLQNALQFLENVPMDESSITESGMKYEKIMTELPKVTETLDLVKSKDTCLAGWCKERVTSLAGILTQWEKLQPLLENHAVILQRQVDMIKDQAQTQIQNLRNEADKFLLRWESTIAELQANEEATLEMFKERQEHWQEILKKKDQLLEECAKFNMIFPEDLLQPFEEINATMNEQSKEWIIYDDYLNELNGILSEEWAIYRRRPYILNEFISKWEGSVHASIDLPSKRIRSSVEKIQTLMPLLQQLQSDSLTERHWARIFQLLKKDNVKNLHNFTLEMLLENQALLQQNAQEITQIVRQASSEQVVRQALTELDQWSVTAQLKLIQQNDSSGQSISLIKDYQEVLNKIGDNQSLLQSAKNSAAFEAFSDQAELWESRLNSLDAILTSLNQSQRRWVYLEPVFEAGTLKNEEALFKRIDKDFRYIMREIQSDPRVISLMKINNITTIVKSLETQLTRCQNNLMSYIMDKRNSFPRFYFLGDDDLLEILGQASKDPEVI</sequence>
<keyword evidence="4" id="KW-1185">Reference proteome</keyword>